<sequence>MSDPAIEAFFAERKAGWLKKNLKATMTEEEVRNAELECEEVFALKNWLPNAAKRAGQISLSTHPCTFSHPSARKNKNGYVSSVLAQADYKADGFFRSGNLKVEPDALGNAAALDVHKFLTLVMHDGSTLLEHLQKNSDLAVNLLAAAGNVEDLKEGLLAMVSASHEVVTSSKIKQVYFPVSDGSASYHLLSILSHSGHLFEMRKRLDHLRFSEETKSARELRKHNHFSERSYQEIYNLTTIGYGGTKPQNISVLNNQNAGKAHLLLSMPPELSPRSVRLPSHNFFGDTLYPKQLQETFQAFHRLMSADYNNLNIRKGRDYRIQEYLDHLILKMWQVRKAFAEQTHSRPETLPSYQKTWLLPEYEQERLESQGWLNELTQEATRYFYACYKRVIGNSAIVLGDTEYMAFARIIEQNKEALL</sequence>
<reference evidence="1 2" key="1">
    <citation type="submission" date="2017-01" db="EMBL/GenBank/DDBJ databases">
        <title>Genome Sequencing of a Marine Spirillum, Oceanospirillum multiglobuliferum ATCC 33336, from Japan.</title>
        <authorList>
            <person name="Carney J.G."/>
            <person name="Trachtenberg A.M."/>
            <person name="Rheaume B.A."/>
            <person name="Linnane J.D."/>
            <person name="Pitts N.L."/>
            <person name="Mykles D.L."/>
            <person name="Maclea K.S."/>
        </authorList>
    </citation>
    <scope>NUCLEOTIDE SEQUENCE [LARGE SCALE GENOMIC DNA]</scope>
    <source>
        <strain evidence="1 2">ATCC 33336</strain>
    </source>
</reference>
<name>A0A1T4P1Z1_9GAMM</name>
<dbReference type="STRING" id="64969.SAMN02745127_01327"/>
<dbReference type="RefSeq" id="WP_078744947.1">
    <property type="nucleotide sequence ID" value="NZ_FUXG01000007.1"/>
</dbReference>
<evidence type="ECO:0000313" key="2">
    <source>
        <dbReference type="Proteomes" id="UP000191418"/>
    </source>
</evidence>
<dbReference type="Proteomes" id="UP000191418">
    <property type="component" value="Unassembled WGS sequence"/>
</dbReference>
<accession>A0A1T4P1Z1</accession>
<keyword evidence="2" id="KW-1185">Reference proteome</keyword>
<comment type="caution">
    <text evidence="1">The sequence shown here is derived from an EMBL/GenBank/DDBJ whole genome shotgun (WGS) entry which is preliminary data.</text>
</comment>
<dbReference type="AlphaFoldDB" id="A0A1T4P1Z1"/>
<evidence type="ECO:0000313" key="1">
    <source>
        <dbReference type="EMBL" id="OPX55107.1"/>
    </source>
</evidence>
<dbReference type="NCBIfam" id="TIGR02564">
    <property type="entry name" value="cas_Csy1"/>
    <property type="match status" value="1"/>
</dbReference>
<organism evidence="1 2">
    <name type="scientific">Oceanospirillum multiglobuliferum</name>
    <dbReference type="NCBI Taxonomy" id="64969"/>
    <lineage>
        <taxon>Bacteria</taxon>
        <taxon>Pseudomonadati</taxon>
        <taxon>Pseudomonadota</taxon>
        <taxon>Gammaproteobacteria</taxon>
        <taxon>Oceanospirillales</taxon>
        <taxon>Oceanospirillaceae</taxon>
        <taxon>Oceanospirillum</taxon>
    </lineage>
</organism>
<dbReference type="EMBL" id="MTSM01000013">
    <property type="protein sequence ID" value="OPX55107.1"/>
    <property type="molecule type" value="Genomic_DNA"/>
</dbReference>
<proteinExistence type="predicted"/>
<gene>
    <name evidence="1" type="ORF">BTE48_10795</name>
</gene>
<dbReference type="OrthoDB" id="9815616at2"/>
<dbReference type="Pfam" id="PF09611">
    <property type="entry name" value="Cas_Csy1"/>
    <property type="match status" value="1"/>
</dbReference>
<dbReference type="InterPro" id="IPR013397">
    <property type="entry name" value="CRISPR-assoc_prot_Csy1"/>
</dbReference>
<protein>
    <submittedName>
        <fullName evidence="1">Type I-F CRISPR-associated protein Csy1</fullName>
    </submittedName>
</protein>